<comment type="cofactor">
    <cofactor evidence="6">
        <name>Mg(2+)</name>
        <dbReference type="ChEBI" id="CHEBI:18420"/>
    </cofactor>
</comment>
<dbReference type="Proteomes" id="UP000244956">
    <property type="component" value="Unassembled WGS sequence"/>
</dbReference>
<dbReference type="SUPFAM" id="SSF56024">
    <property type="entry name" value="Phospholipase D/nuclease"/>
    <property type="match status" value="2"/>
</dbReference>
<dbReference type="NCBIfam" id="NF003917">
    <property type="entry name" value="PRK05443.1-1"/>
    <property type="match status" value="1"/>
</dbReference>
<evidence type="ECO:0000256" key="2">
    <source>
        <dbReference type="ARBA" id="ARBA00022679"/>
    </source>
</evidence>
<comment type="PTM">
    <text evidence="6 7">An intermediate of this reaction is the autophosphorylated ppk in which a phosphate is covalently linked to a histidine residue through a N-P bond.</text>
</comment>
<dbReference type="RefSeq" id="WP_109266059.1">
    <property type="nucleotide sequence ID" value="NZ_QEWP01000025.1"/>
</dbReference>
<evidence type="ECO:0000256" key="5">
    <source>
        <dbReference type="ARBA" id="ARBA00022840"/>
    </source>
</evidence>
<dbReference type="Pfam" id="PF17941">
    <property type="entry name" value="PP_kinase_C_1"/>
    <property type="match status" value="1"/>
</dbReference>
<keyword evidence="5 6" id="KW-0067">ATP-binding</keyword>
<feature type="domain" description="Polyphosphate kinase C-terminal" evidence="11">
    <location>
        <begin position="328"/>
        <end position="491"/>
    </location>
</feature>
<dbReference type="GO" id="GO:0046872">
    <property type="term" value="F:metal ion binding"/>
    <property type="evidence" value="ECO:0007669"/>
    <property type="project" value="UniProtKB-KW"/>
</dbReference>
<dbReference type="GO" id="GO:0005524">
    <property type="term" value="F:ATP binding"/>
    <property type="evidence" value="ECO:0007669"/>
    <property type="project" value="UniProtKB-KW"/>
</dbReference>
<comment type="caution">
    <text evidence="6">Lacks conserved residue(s) required for the propagation of feature annotation.</text>
</comment>
<name>A0A2U2B433_9BACT</name>
<comment type="caution">
    <text evidence="12">The sequence shown here is derived from an EMBL/GenBank/DDBJ whole genome shotgun (WGS) entry which is preliminary data.</text>
</comment>
<protein>
    <recommendedName>
        <fullName evidence="6 7">Polyphosphate kinase</fullName>
        <ecNumber evidence="6 7">2.7.4.1</ecNumber>
    </recommendedName>
    <alternativeName>
        <fullName evidence="6">ATP-polyphosphate phosphotransferase</fullName>
    </alternativeName>
    <alternativeName>
        <fullName evidence="6">Polyphosphoric acid kinase</fullName>
    </alternativeName>
</protein>
<keyword evidence="2 6" id="KW-0808">Transferase</keyword>
<evidence type="ECO:0000256" key="4">
    <source>
        <dbReference type="ARBA" id="ARBA00022777"/>
    </source>
</evidence>
<feature type="binding site" evidence="6">
    <location>
        <position position="371"/>
    </location>
    <ligand>
        <name>Mg(2+)</name>
        <dbReference type="ChEBI" id="CHEBI:18420"/>
    </ligand>
</feature>
<accession>A0A2U2B433</accession>
<dbReference type="EMBL" id="QEWP01000025">
    <property type="protein sequence ID" value="PWD97804.1"/>
    <property type="molecule type" value="Genomic_DNA"/>
</dbReference>
<dbReference type="Pfam" id="PF13090">
    <property type="entry name" value="PP_kinase_C"/>
    <property type="match status" value="1"/>
</dbReference>
<dbReference type="InterPro" id="IPR003414">
    <property type="entry name" value="PP_kinase"/>
</dbReference>
<dbReference type="NCBIfam" id="TIGR03705">
    <property type="entry name" value="poly_P_kin"/>
    <property type="match status" value="1"/>
</dbReference>
<dbReference type="GO" id="GO:0008976">
    <property type="term" value="F:polyphosphate kinase activity"/>
    <property type="evidence" value="ECO:0007669"/>
    <property type="project" value="UniProtKB-UniRule"/>
</dbReference>
<feature type="binding site" evidence="6">
    <location>
        <position position="401"/>
    </location>
    <ligand>
        <name>Mg(2+)</name>
        <dbReference type="ChEBI" id="CHEBI:18420"/>
    </ligand>
</feature>
<dbReference type="InterPro" id="IPR025200">
    <property type="entry name" value="PPK_C_dom2"/>
</dbReference>
<organism evidence="12 13">
    <name type="scientific">Marinilabilia rubra</name>
    <dbReference type="NCBI Taxonomy" id="2162893"/>
    <lineage>
        <taxon>Bacteria</taxon>
        <taxon>Pseudomonadati</taxon>
        <taxon>Bacteroidota</taxon>
        <taxon>Bacteroidia</taxon>
        <taxon>Marinilabiliales</taxon>
        <taxon>Marinilabiliaceae</taxon>
        <taxon>Marinilabilia</taxon>
    </lineage>
</organism>
<feature type="binding site" evidence="6">
    <location>
        <position position="560"/>
    </location>
    <ligand>
        <name>ATP</name>
        <dbReference type="ChEBI" id="CHEBI:30616"/>
    </ligand>
</feature>
<keyword evidence="6" id="KW-0479">Metal-binding</keyword>
<dbReference type="GO" id="GO:0009358">
    <property type="term" value="C:polyphosphate kinase complex"/>
    <property type="evidence" value="ECO:0007669"/>
    <property type="project" value="InterPro"/>
</dbReference>
<dbReference type="InterPro" id="IPR024953">
    <property type="entry name" value="PP_kinase_middle"/>
</dbReference>
<keyword evidence="4 6" id="KW-0418">Kinase</keyword>
<keyword evidence="6" id="KW-0460">Magnesium</keyword>
<evidence type="ECO:0000313" key="12">
    <source>
        <dbReference type="EMBL" id="PWD97804.1"/>
    </source>
</evidence>
<evidence type="ECO:0000256" key="1">
    <source>
        <dbReference type="ARBA" id="ARBA00022553"/>
    </source>
</evidence>
<evidence type="ECO:0000259" key="11">
    <source>
        <dbReference type="Pfam" id="PF17941"/>
    </source>
</evidence>
<dbReference type="Pfam" id="PF13089">
    <property type="entry name" value="PP_kinase_N"/>
    <property type="match status" value="1"/>
</dbReference>
<dbReference type="EC" id="2.7.4.1" evidence="6 7"/>
<feature type="binding site" evidence="6">
    <location>
        <position position="588"/>
    </location>
    <ligand>
        <name>ATP</name>
        <dbReference type="ChEBI" id="CHEBI:30616"/>
    </ligand>
</feature>
<dbReference type="PIRSF" id="PIRSF015589">
    <property type="entry name" value="PP_kinase"/>
    <property type="match status" value="1"/>
</dbReference>
<dbReference type="InterPro" id="IPR041108">
    <property type="entry name" value="PP_kinase_C_1"/>
</dbReference>
<comment type="function">
    <text evidence="6 7">Catalyzes the reversible transfer of the terminal phosphate of ATP to form a long-chain polyphosphate (polyP).</text>
</comment>
<dbReference type="PANTHER" id="PTHR30218">
    <property type="entry name" value="POLYPHOSPHATE KINASE"/>
    <property type="match status" value="1"/>
</dbReference>
<keyword evidence="13" id="KW-1185">Reference proteome</keyword>
<dbReference type="OrthoDB" id="9761456at2"/>
<feature type="binding site" evidence="6">
    <location>
        <position position="44"/>
    </location>
    <ligand>
        <name>ATP</name>
        <dbReference type="ChEBI" id="CHEBI:30616"/>
    </ligand>
</feature>
<proteinExistence type="inferred from homology"/>
<dbReference type="SUPFAM" id="SSF140356">
    <property type="entry name" value="PPK N-terminal domain-like"/>
    <property type="match status" value="1"/>
</dbReference>
<evidence type="ECO:0000313" key="13">
    <source>
        <dbReference type="Proteomes" id="UP000244956"/>
    </source>
</evidence>
<evidence type="ECO:0000256" key="6">
    <source>
        <dbReference type="HAMAP-Rule" id="MF_00347"/>
    </source>
</evidence>
<dbReference type="InterPro" id="IPR036832">
    <property type="entry name" value="PPK_N_dom_sf"/>
</dbReference>
<evidence type="ECO:0000259" key="8">
    <source>
        <dbReference type="Pfam" id="PF02503"/>
    </source>
</evidence>
<feature type="domain" description="Polyphosphate kinase C-terminal" evidence="10">
    <location>
        <begin position="499"/>
        <end position="671"/>
    </location>
</feature>
<keyword evidence="3 6" id="KW-0547">Nucleotide-binding</keyword>
<dbReference type="AlphaFoldDB" id="A0A2U2B433"/>
<dbReference type="SUPFAM" id="SSF143724">
    <property type="entry name" value="PHP14-like"/>
    <property type="match status" value="1"/>
</dbReference>
<dbReference type="InterPro" id="IPR036830">
    <property type="entry name" value="PP_kinase_middle_dom_sf"/>
</dbReference>
<gene>
    <name evidence="12" type="primary">ppk1</name>
    <name evidence="6" type="synonym">ppk</name>
    <name evidence="12" type="ORF">DDZ16_18990</name>
</gene>
<dbReference type="Gene3D" id="3.30.870.10">
    <property type="entry name" value="Endonuclease Chain A"/>
    <property type="match status" value="2"/>
</dbReference>
<feature type="active site" description="Phosphohistidine intermediate" evidence="6">
    <location>
        <position position="431"/>
    </location>
</feature>
<feature type="domain" description="Polyphosphate kinase middle" evidence="8">
    <location>
        <begin position="119"/>
        <end position="301"/>
    </location>
</feature>
<dbReference type="Gene3D" id="1.20.58.310">
    <property type="entry name" value="Polyphosphate kinase N-terminal domain"/>
    <property type="match status" value="1"/>
</dbReference>
<evidence type="ECO:0000256" key="3">
    <source>
        <dbReference type="ARBA" id="ARBA00022741"/>
    </source>
</evidence>
<sequence>MIYSKYRSKELSWLFFNERLLQEASKKEVPLIERIKFLGIYSNNLDEYFRVRVALLKRLVQLGKDTEFDGTSPRKTLKEVNRLVRKQGIEFGRIYEQIIKELEAHNVYMLDEKSLNEKQGEYVRRVFEHKVRPKLMPIIISKRRPLPDLKDDAIYLGVILRKKDTGKSVYALVEVPVDALGRFFIVPSSERSTCMLLLDDVIRYELKDIFYMFEFDEIGAYTFKLTRDAELDIDDDISESYVSAIAQSLERRKDAPPVRFVFDKEMPEDLLEILLRKLHFTRDDAIIQGGRYHNFKDFMDFPKIGGTDMVYNPLPPIRHESYPNGQSVFPVLHERDILLHFPYHSFLHFIDFLREASIDPLVSDIKITIYRVAKHSNVMDALVNAARNGKKVTVVLELQARFDELHNIKWANKLQDAGVKVIYGVKGLKVHSKLCSVVRKEGSHYKTYACVGTGNFNEDSAKVFSDHLLMTAHDGIAREVAAVFEFFDKNYRIARYSHLWVSPFYLRKKFNELINKEIRIAKEGGEARLWIKVNNLADYRTIRKLYQAKRAGVDVRLNVRGMFSLMPDFDKNSEPIPSIGLIDRFLEHSRFYVIGKGERERIYIASADLMSRNMDRRVEVACPIYDKSLKKQLRDMFKIQWNDTSAARILDNELNNHLNKPVDGEKPFRSQIEFYKYLSNINQHLEPDIEKIEETASKT</sequence>
<comment type="similarity">
    <text evidence="6 7">Belongs to the polyphosphate kinase 1 (PPK1) family.</text>
</comment>
<dbReference type="PANTHER" id="PTHR30218:SF0">
    <property type="entry name" value="POLYPHOSPHATE KINASE"/>
    <property type="match status" value="1"/>
</dbReference>
<evidence type="ECO:0000259" key="9">
    <source>
        <dbReference type="Pfam" id="PF13089"/>
    </source>
</evidence>
<feature type="domain" description="Polyphosphate kinase N-terminal" evidence="9">
    <location>
        <begin position="6"/>
        <end position="109"/>
    </location>
</feature>
<evidence type="ECO:0000259" key="10">
    <source>
        <dbReference type="Pfam" id="PF13090"/>
    </source>
</evidence>
<keyword evidence="1 6" id="KW-0597">Phosphoprotein</keyword>
<dbReference type="GO" id="GO:0006799">
    <property type="term" value="P:polyphosphate biosynthetic process"/>
    <property type="evidence" value="ECO:0007669"/>
    <property type="project" value="UniProtKB-UniRule"/>
</dbReference>
<comment type="catalytic activity">
    <reaction evidence="6 7">
        <text>[phosphate](n) + ATP = [phosphate](n+1) + ADP</text>
        <dbReference type="Rhea" id="RHEA:19573"/>
        <dbReference type="Rhea" id="RHEA-COMP:9859"/>
        <dbReference type="Rhea" id="RHEA-COMP:14280"/>
        <dbReference type="ChEBI" id="CHEBI:16838"/>
        <dbReference type="ChEBI" id="CHEBI:30616"/>
        <dbReference type="ChEBI" id="CHEBI:456216"/>
        <dbReference type="EC" id="2.7.4.1"/>
    </reaction>
</comment>
<dbReference type="Pfam" id="PF02503">
    <property type="entry name" value="PP_kinase"/>
    <property type="match status" value="1"/>
</dbReference>
<evidence type="ECO:0000256" key="7">
    <source>
        <dbReference type="RuleBase" id="RU003800"/>
    </source>
</evidence>
<dbReference type="HAMAP" id="MF_00347">
    <property type="entry name" value="Polyphosphate_kinase"/>
    <property type="match status" value="1"/>
</dbReference>
<dbReference type="Gene3D" id="3.30.1840.10">
    <property type="entry name" value="Polyphosphate kinase middle domain"/>
    <property type="match status" value="1"/>
</dbReference>
<dbReference type="InterPro" id="IPR025198">
    <property type="entry name" value="PPK_N_dom"/>
</dbReference>
<reference evidence="12 13" key="1">
    <citation type="submission" date="2018-05" db="EMBL/GenBank/DDBJ databases">
        <title>Marinilabilia rubrum sp. nov., isolated from saltern sediment.</title>
        <authorList>
            <person name="Zhang R."/>
        </authorList>
    </citation>
    <scope>NUCLEOTIDE SEQUENCE [LARGE SCALE GENOMIC DNA]</scope>
    <source>
        <strain evidence="12 13">WTE16</strain>
    </source>
</reference>